<gene>
    <name evidence="3" type="ORF">LECACI_7A009905</name>
</gene>
<feature type="compositionally biased region" description="Acidic residues" evidence="1">
    <location>
        <begin position="425"/>
        <end position="438"/>
    </location>
</feature>
<proteinExistence type="predicted"/>
<evidence type="ECO:0000256" key="1">
    <source>
        <dbReference type="SAM" id="MobiDB-lite"/>
    </source>
</evidence>
<evidence type="ECO:0000259" key="2">
    <source>
        <dbReference type="Pfam" id="PF19189"/>
    </source>
</evidence>
<feature type="domain" description="Mtf2-like C-terminal" evidence="2">
    <location>
        <begin position="223"/>
        <end position="402"/>
    </location>
</feature>
<evidence type="ECO:0000313" key="4">
    <source>
        <dbReference type="Proteomes" id="UP001296104"/>
    </source>
</evidence>
<dbReference type="AlphaFoldDB" id="A0AAI9EFM5"/>
<evidence type="ECO:0000313" key="3">
    <source>
        <dbReference type="EMBL" id="CAK4034747.1"/>
    </source>
</evidence>
<dbReference type="Proteomes" id="UP001296104">
    <property type="component" value="Unassembled WGS sequence"/>
</dbReference>
<protein>
    <recommendedName>
        <fullName evidence="2">Mtf2-like C-terminal domain-containing protein</fullName>
    </recommendedName>
</protein>
<feature type="region of interest" description="Disordered" evidence="1">
    <location>
        <begin position="420"/>
        <end position="451"/>
    </location>
</feature>
<feature type="region of interest" description="Disordered" evidence="1">
    <location>
        <begin position="151"/>
        <end position="190"/>
    </location>
</feature>
<feature type="compositionally biased region" description="Basic and acidic residues" evidence="1">
    <location>
        <begin position="159"/>
        <end position="180"/>
    </location>
</feature>
<organism evidence="3 4">
    <name type="scientific">Lecanosticta acicola</name>
    <dbReference type="NCBI Taxonomy" id="111012"/>
    <lineage>
        <taxon>Eukaryota</taxon>
        <taxon>Fungi</taxon>
        <taxon>Dikarya</taxon>
        <taxon>Ascomycota</taxon>
        <taxon>Pezizomycotina</taxon>
        <taxon>Dothideomycetes</taxon>
        <taxon>Dothideomycetidae</taxon>
        <taxon>Mycosphaerellales</taxon>
        <taxon>Mycosphaerellaceae</taxon>
        <taxon>Lecanosticta</taxon>
    </lineage>
</organism>
<accession>A0AAI9EFM5</accession>
<dbReference type="GO" id="GO:0005739">
    <property type="term" value="C:mitochondrion"/>
    <property type="evidence" value="ECO:0007669"/>
    <property type="project" value="InterPro"/>
</dbReference>
<name>A0AAI9EFM5_9PEZI</name>
<dbReference type="InterPro" id="IPR043837">
    <property type="entry name" value="Mtf2-like_C"/>
</dbReference>
<dbReference type="Pfam" id="PF19189">
    <property type="entry name" value="Mtf2"/>
    <property type="match status" value="1"/>
</dbReference>
<dbReference type="EMBL" id="CAVMBE010000133">
    <property type="protein sequence ID" value="CAK4034747.1"/>
    <property type="molecule type" value="Genomic_DNA"/>
</dbReference>
<dbReference type="PANTHER" id="PTHR39468:SF1">
    <property type="entry name" value="MTF2-LIKE C-TERMINAL DOMAIN-CONTAINING PROTEIN"/>
    <property type="match status" value="1"/>
</dbReference>
<comment type="caution">
    <text evidence="3">The sequence shown here is derived from an EMBL/GenBank/DDBJ whole genome shotgun (WGS) entry which is preliminary data.</text>
</comment>
<dbReference type="PANTHER" id="PTHR39468">
    <property type="entry name" value="CHROMOSOME 7, WHOLE GENOME SHOTGUN SEQUENCE"/>
    <property type="match status" value="1"/>
</dbReference>
<sequence length="451" mass="50612">MLSSRCITRAALTLPPDAPLESVLPFLSQTRTIQRAFASTQSDARPRTITRRRRATNDGQVPPRESAVRSSAGRFDVKLGAEGSKEWMREKIRADDGHAGIRRRRAAPRTTEFRDGYLPFEDGTQGSSILDRVDRGTMTPRELEIFEELLRKGAQVKQPQKEPASRRKTSDQGYRPDSKRYGASAQDRPGAKFPEAIRHLAEESAELRQKATAVDTSAEEYQASVKSIMDLASTDADAWRILEDHVFQTLRAIGLDSKDQAARDEEKTRDLQLLTNTLPDLLLHVMRLMDNRFPSSPYGLAVIPALRKIGPSAFTLGATTDLFNEHMRIIYRQYSDVDAVVEVLSEMDKEVYDYNADTKDIIQSIFTHANVAARGHLGPGLQAFWSTDRKTRSLEKLKRWVGTIESRIYEAEVRRAMSKAADGLVGDEEEEEDDDDDVSERLAIADSANSV</sequence>
<keyword evidence="4" id="KW-1185">Reference proteome</keyword>
<dbReference type="InterPro" id="IPR040009">
    <property type="entry name" value="Mtf2/C5D6.12-like"/>
</dbReference>
<reference evidence="3" key="1">
    <citation type="submission" date="2023-11" db="EMBL/GenBank/DDBJ databases">
        <authorList>
            <person name="Alioto T."/>
            <person name="Alioto T."/>
            <person name="Gomez Garrido J."/>
        </authorList>
    </citation>
    <scope>NUCLEOTIDE SEQUENCE</scope>
</reference>